<reference evidence="2 3" key="1">
    <citation type="submission" date="2020-02" db="EMBL/GenBank/DDBJ databases">
        <authorList>
            <person name="Ferguson B K."/>
        </authorList>
    </citation>
    <scope>NUCLEOTIDE SEQUENCE [LARGE SCALE GENOMIC DNA]</scope>
</reference>
<protein>
    <submittedName>
        <fullName evidence="2">Uncharacterized protein</fullName>
    </submittedName>
</protein>
<proteinExistence type="predicted"/>
<name>A0A6H5ID81_9HYME</name>
<evidence type="ECO:0000256" key="1">
    <source>
        <dbReference type="SAM" id="MobiDB-lite"/>
    </source>
</evidence>
<evidence type="ECO:0000313" key="2">
    <source>
        <dbReference type="EMBL" id="CAB0036008.1"/>
    </source>
</evidence>
<accession>A0A6H5ID81</accession>
<dbReference type="Proteomes" id="UP000479190">
    <property type="component" value="Unassembled WGS sequence"/>
</dbReference>
<keyword evidence="3" id="KW-1185">Reference proteome</keyword>
<dbReference type="AlphaFoldDB" id="A0A6H5ID81"/>
<feature type="non-terminal residue" evidence="2">
    <location>
        <position position="698"/>
    </location>
</feature>
<gene>
    <name evidence="2" type="ORF">TBRA_LOCUS7891</name>
</gene>
<sequence length="698" mass="80893">MIALRDKITTMRNLELDKKYINKPRLELFFRPPAAWYEKQTKGVASLQALTAGCVESPVIVVSNSKPILSDMQKRAFQTPLCIRARLLEYTLREKEGREVKIKKIRTFIRGHSTVTIRERKKKNFSVQFSCICNSYTQPRTQRHERYTLENYRDGERERCTEAKPPVKCHLPYVQSVQDDAREKERKIETEPARVQWEFGPLDQTKHRELQYWVPGDRKKILEQIHDPDLKSSPLSEYRYMSEYTPIDLIRALGSGGKSTYIQTDLTFIYIFIRMLLLLLHVRIAASIIRQMIYIINLHVLSRGFSFHSTRVYESNHPSFCFKEKTRKRENSRYIHHLVQFGKYIIMVRVNAPCRVSTKREKKEFIRRTEQEEQQQQQQRQQHSSLGAKAFVTRGIMCGSHVQIRARECDRSSRASSSNRDLAFIDPATDCIIGPFLHMHGSKQQAASIVLHDRGTYSAKLFESIFALSRTAHRNCTAAKSFVPHDSLYIMIVITFSSEKLGQNRMRALTRMNDDESIRSILYVHMQSNLTKPFRRPLVSPIIHEKYTARVLCCILYRTAYTMDESYRAPNCKGPGRRRAVIGSRKAVTILNMRSVVCVYTGIYKRHDEEEEERYDNCRDDVYELKQANASDSRAYSPGSSSSTTALAQYSMAWLEERRAGERWTRVHRGSSNISTSTALPPLASPAPAATDIYISKH</sequence>
<dbReference type="EMBL" id="CADCXV010000806">
    <property type="protein sequence ID" value="CAB0036008.1"/>
    <property type="molecule type" value="Genomic_DNA"/>
</dbReference>
<feature type="region of interest" description="Disordered" evidence="1">
    <location>
        <begin position="365"/>
        <end position="386"/>
    </location>
</feature>
<organism evidence="2 3">
    <name type="scientific">Trichogramma brassicae</name>
    <dbReference type="NCBI Taxonomy" id="86971"/>
    <lineage>
        <taxon>Eukaryota</taxon>
        <taxon>Metazoa</taxon>
        <taxon>Ecdysozoa</taxon>
        <taxon>Arthropoda</taxon>
        <taxon>Hexapoda</taxon>
        <taxon>Insecta</taxon>
        <taxon>Pterygota</taxon>
        <taxon>Neoptera</taxon>
        <taxon>Endopterygota</taxon>
        <taxon>Hymenoptera</taxon>
        <taxon>Apocrita</taxon>
        <taxon>Proctotrupomorpha</taxon>
        <taxon>Chalcidoidea</taxon>
        <taxon>Trichogrammatidae</taxon>
        <taxon>Trichogramma</taxon>
    </lineage>
</organism>
<evidence type="ECO:0000313" key="3">
    <source>
        <dbReference type="Proteomes" id="UP000479190"/>
    </source>
</evidence>